<dbReference type="AlphaFoldDB" id="A0AAT9JNU6"/>
<gene>
    <name evidence="3" type="ORF">EKO22_02050</name>
</gene>
<feature type="signal peptide" evidence="1">
    <location>
        <begin position="1"/>
        <end position="37"/>
    </location>
</feature>
<sequence length="194" mass="20549">MFVEFIPASMHFSSLFKEALTAALILSPLLGAMPAQAEISKPAESTTTTEIQTSQPAQSSILDIAKRNENFSTFVAAIQAAGLEKVLSSDGQFTVFVPTNEAFAKLSEGQLEALLKPENKNQLISILTYHVVPATVTSAEIQPGAVTTVEGRSLQLAIVDSKVKVNQATVIATDIKASNGVIHIIDSVIIPSAQ</sequence>
<dbReference type="RefSeq" id="WP_228383002.1">
    <property type="nucleotide sequence ID" value="NZ_CP034671.2"/>
</dbReference>
<dbReference type="FunFam" id="2.30.180.10:FF:000019">
    <property type="entry name" value="Cell surface lipoprotein"/>
    <property type="match status" value="1"/>
</dbReference>
<organism evidence="3">
    <name type="scientific">Synechococcus elongatus PCC 11802</name>
    <dbReference type="NCBI Taxonomy" id="2283154"/>
    <lineage>
        <taxon>Bacteria</taxon>
        <taxon>Bacillati</taxon>
        <taxon>Cyanobacteriota</taxon>
        <taxon>Cyanophyceae</taxon>
        <taxon>Synechococcales</taxon>
        <taxon>Synechococcaceae</taxon>
        <taxon>Synechococcus</taxon>
    </lineage>
</organism>
<dbReference type="InterPro" id="IPR000782">
    <property type="entry name" value="FAS1_domain"/>
</dbReference>
<dbReference type="InterPro" id="IPR050904">
    <property type="entry name" value="Adhesion/Biosynth-related"/>
</dbReference>
<evidence type="ECO:0000256" key="1">
    <source>
        <dbReference type="SAM" id="SignalP"/>
    </source>
</evidence>
<proteinExistence type="predicted"/>
<reference evidence="3" key="1">
    <citation type="submission" date="2024-01" db="EMBL/GenBank/DDBJ databases">
        <title>Synechococcus elongatus PCC 11802, a close yet different native of Synechococcus elongatus PCC 11801.</title>
        <authorList>
            <person name="Jaiswal D."/>
            <person name="Sengupta A."/>
            <person name="Sengupta S."/>
            <person name="Pakrasi H.B."/>
            <person name="Wangikar P."/>
        </authorList>
    </citation>
    <scope>NUCLEOTIDE SEQUENCE</scope>
    <source>
        <strain evidence="3">PCC 11802</strain>
    </source>
</reference>
<dbReference type="PROSITE" id="PS50213">
    <property type="entry name" value="FAS1"/>
    <property type="match status" value="1"/>
</dbReference>
<dbReference type="InterPro" id="IPR036378">
    <property type="entry name" value="FAS1_dom_sf"/>
</dbReference>
<dbReference type="EMBL" id="CP034671">
    <property type="protein sequence ID" value="QFZ91329.2"/>
    <property type="molecule type" value="Genomic_DNA"/>
</dbReference>
<keyword evidence="1" id="KW-0732">Signal</keyword>
<dbReference type="Pfam" id="PF02469">
    <property type="entry name" value="Fasciclin"/>
    <property type="match status" value="1"/>
</dbReference>
<evidence type="ECO:0000259" key="2">
    <source>
        <dbReference type="PROSITE" id="PS50213"/>
    </source>
</evidence>
<accession>A0AAT9JNU6</accession>
<dbReference type="Gene3D" id="2.30.180.10">
    <property type="entry name" value="FAS1 domain"/>
    <property type="match status" value="1"/>
</dbReference>
<protein>
    <submittedName>
        <fullName evidence="3">Fasciclin domain-containing protein</fullName>
    </submittedName>
</protein>
<dbReference type="PANTHER" id="PTHR10900:SF77">
    <property type="entry name" value="FI19380P1"/>
    <property type="match status" value="1"/>
</dbReference>
<evidence type="ECO:0000313" key="3">
    <source>
        <dbReference type="EMBL" id="QFZ91329.2"/>
    </source>
</evidence>
<dbReference type="SUPFAM" id="SSF82153">
    <property type="entry name" value="FAS1 domain"/>
    <property type="match status" value="1"/>
</dbReference>
<name>A0AAT9JNU6_SYNEL</name>
<feature type="chain" id="PRO_5043434376" evidence="1">
    <location>
        <begin position="38"/>
        <end position="194"/>
    </location>
</feature>
<dbReference type="SMART" id="SM00554">
    <property type="entry name" value="FAS1"/>
    <property type="match status" value="1"/>
</dbReference>
<dbReference type="PANTHER" id="PTHR10900">
    <property type="entry name" value="PERIOSTIN-RELATED"/>
    <property type="match status" value="1"/>
</dbReference>
<dbReference type="GO" id="GO:0005615">
    <property type="term" value="C:extracellular space"/>
    <property type="evidence" value="ECO:0007669"/>
    <property type="project" value="TreeGrafter"/>
</dbReference>
<feature type="domain" description="FAS1" evidence="2">
    <location>
        <begin position="58"/>
        <end position="189"/>
    </location>
</feature>